<dbReference type="PANTHER" id="PTHR23409:SF21">
    <property type="entry name" value="CAPSID PROTEIN"/>
    <property type="match status" value="1"/>
</dbReference>
<organism evidence="1 2">
    <name type="scientific">Cephus cinctus</name>
    <name type="common">Wheat stem sawfly</name>
    <dbReference type="NCBI Taxonomy" id="211228"/>
    <lineage>
        <taxon>Eukaryota</taxon>
        <taxon>Metazoa</taxon>
        <taxon>Ecdysozoa</taxon>
        <taxon>Arthropoda</taxon>
        <taxon>Hexapoda</taxon>
        <taxon>Insecta</taxon>
        <taxon>Pterygota</taxon>
        <taxon>Neoptera</taxon>
        <taxon>Endopterygota</taxon>
        <taxon>Hymenoptera</taxon>
        <taxon>Cephoidea</taxon>
        <taxon>Cephidae</taxon>
        <taxon>Cephus</taxon>
    </lineage>
</organism>
<proteinExistence type="predicted"/>
<dbReference type="AlphaFoldDB" id="A0AAJ7RS33"/>
<reference evidence="2" key="1">
    <citation type="submission" date="2025-08" db="UniProtKB">
        <authorList>
            <consortium name="RefSeq"/>
        </authorList>
    </citation>
    <scope>IDENTIFICATION</scope>
</reference>
<keyword evidence="1" id="KW-1185">Reference proteome</keyword>
<protein>
    <submittedName>
        <fullName evidence="2">Uncharacterized protein F54H12.2-like</fullName>
    </submittedName>
</protein>
<dbReference type="GO" id="GO:0005829">
    <property type="term" value="C:cytosol"/>
    <property type="evidence" value="ECO:0007669"/>
    <property type="project" value="TreeGrafter"/>
</dbReference>
<accession>A0AAJ7RS33</accession>
<dbReference type="InterPro" id="IPR000358">
    <property type="entry name" value="RNR_small_fam"/>
</dbReference>
<sequence>MALLHAHSWECMESELELFTLPPTQTTIESAQWVHYKPISSLTDDSPIEFVVPGNGDEYLDLAHTMLSLRVQLCSKDASAAAALSKAAYLDLAHTMLSLRVQLRSKDASAADALSKAAPVNNLLHSLFNQVDVFLNQKLVSPPNNAYAYRAYIETLLNYGPAAKGSHLSSVLWYDDTPGHMDDTAGKNMGLANRQAFVGKDKTVDLIGHVHYDVFNQEKFLLNGVELRLQLVRTRDGFSLMDPNNACSLHITEATLLVRRAKISPGILIAHSKMLSKTTAKYPLTRVEVKTLKMYAGLHGGTMDN</sequence>
<dbReference type="Proteomes" id="UP000694920">
    <property type="component" value="Unplaced"/>
</dbReference>
<dbReference type="GeneID" id="112495152"/>
<dbReference type="GO" id="GO:0009263">
    <property type="term" value="P:deoxyribonucleotide biosynthetic process"/>
    <property type="evidence" value="ECO:0007669"/>
    <property type="project" value="InterPro"/>
</dbReference>
<name>A0AAJ7RS33_CEPCN</name>
<feature type="non-terminal residue" evidence="2">
    <location>
        <position position="305"/>
    </location>
</feature>
<dbReference type="KEGG" id="ccin:112495152"/>
<evidence type="ECO:0000313" key="2">
    <source>
        <dbReference type="RefSeq" id="XP_024946137.1"/>
    </source>
</evidence>
<gene>
    <name evidence="2" type="primary">LOC112495152</name>
</gene>
<dbReference type="PANTHER" id="PTHR23409">
    <property type="entry name" value="RIBONUCLEOSIDE-DIPHOSPHATE REDUCTASE SMALL CHAIN"/>
    <property type="match status" value="1"/>
</dbReference>
<dbReference type="RefSeq" id="XP_024946137.1">
    <property type="nucleotide sequence ID" value="XM_025090369.1"/>
</dbReference>
<evidence type="ECO:0000313" key="1">
    <source>
        <dbReference type="Proteomes" id="UP000694920"/>
    </source>
</evidence>
<dbReference type="GO" id="GO:0004748">
    <property type="term" value="F:ribonucleoside-diphosphate reductase activity, thioredoxin disulfide as acceptor"/>
    <property type="evidence" value="ECO:0007669"/>
    <property type="project" value="TreeGrafter"/>
</dbReference>